<gene>
    <name evidence="2" type="ORF">HHI36_002107</name>
</gene>
<dbReference type="AlphaFoldDB" id="A0ABD2P9N8"/>
<accession>A0ABD2P9N8</accession>
<dbReference type="InterPro" id="IPR036397">
    <property type="entry name" value="RNaseH_sf"/>
</dbReference>
<evidence type="ECO:0000313" key="3">
    <source>
        <dbReference type="Proteomes" id="UP001516400"/>
    </source>
</evidence>
<reference evidence="2 3" key="1">
    <citation type="journal article" date="2021" name="BMC Biol.">
        <title>Horizontally acquired antibacterial genes associated with adaptive radiation of ladybird beetles.</title>
        <authorList>
            <person name="Li H.S."/>
            <person name="Tang X.F."/>
            <person name="Huang Y.H."/>
            <person name="Xu Z.Y."/>
            <person name="Chen M.L."/>
            <person name="Du X.Y."/>
            <person name="Qiu B.Y."/>
            <person name="Chen P.T."/>
            <person name="Zhang W."/>
            <person name="Slipinski A."/>
            <person name="Escalona H.E."/>
            <person name="Waterhouse R.M."/>
            <person name="Zwick A."/>
            <person name="Pang H."/>
        </authorList>
    </citation>
    <scope>NUCLEOTIDE SEQUENCE [LARGE SCALE GENOMIC DNA]</scope>
    <source>
        <strain evidence="2">SYSU2018</strain>
    </source>
</reference>
<dbReference type="InterPro" id="IPR012337">
    <property type="entry name" value="RNaseH-like_sf"/>
</dbReference>
<organism evidence="2 3">
    <name type="scientific">Cryptolaemus montrouzieri</name>
    <dbReference type="NCBI Taxonomy" id="559131"/>
    <lineage>
        <taxon>Eukaryota</taxon>
        <taxon>Metazoa</taxon>
        <taxon>Ecdysozoa</taxon>
        <taxon>Arthropoda</taxon>
        <taxon>Hexapoda</taxon>
        <taxon>Insecta</taxon>
        <taxon>Pterygota</taxon>
        <taxon>Neoptera</taxon>
        <taxon>Endopterygota</taxon>
        <taxon>Coleoptera</taxon>
        <taxon>Polyphaga</taxon>
        <taxon>Cucujiformia</taxon>
        <taxon>Coccinelloidea</taxon>
        <taxon>Coccinellidae</taxon>
        <taxon>Scymninae</taxon>
        <taxon>Scymnini</taxon>
        <taxon>Cryptolaemus</taxon>
    </lineage>
</organism>
<dbReference type="Proteomes" id="UP001516400">
    <property type="component" value="Unassembled WGS sequence"/>
</dbReference>
<protein>
    <recommendedName>
        <fullName evidence="1">RNase H type-1 domain-containing protein</fullName>
    </recommendedName>
</protein>
<name>A0ABD2P9N8_9CUCU</name>
<evidence type="ECO:0000259" key="1">
    <source>
        <dbReference type="PROSITE" id="PS50879"/>
    </source>
</evidence>
<comment type="caution">
    <text evidence="2">The sequence shown here is derived from an EMBL/GenBank/DDBJ whole genome shotgun (WGS) entry which is preliminary data.</text>
</comment>
<feature type="domain" description="RNase H type-1" evidence="1">
    <location>
        <begin position="1"/>
        <end position="75"/>
    </location>
</feature>
<dbReference type="SUPFAM" id="SSF53098">
    <property type="entry name" value="Ribonuclease H-like"/>
    <property type="match status" value="1"/>
</dbReference>
<dbReference type="EMBL" id="JABFTP020000185">
    <property type="protein sequence ID" value="KAL3287638.1"/>
    <property type="molecule type" value="Genomic_DNA"/>
</dbReference>
<dbReference type="InterPro" id="IPR002156">
    <property type="entry name" value="RNaseH_domain"/>
</dbReference>
<dbReference type="PROSITE" id="PS50879">
    <property type="entry name" value="RNASE_H_1"/>
    <property type="match status" value="1"/>
</dbReference>
<proteinExistence type="predicted"/>
<evidence type="ECO:0000313" key="2">
    <source>
        <dbReference type="EMBL" id="KAL3287638.1"/>
    </source>
</evidence>
<keyword evidence="3" id="KW-1185">Reference proteome</keyword>
<dbReference type="Gene3D" id="3.30.420.10">
    <property type="entry name" value="Ribonuclease H-like superfamily/Ribonuclease H"/>
    <property type="match status" value="1"/>
</dbReference>
<sequence>MILTPQPFFKKKLPHYIPLIPEYSPTPQKLQHGWNRKELLKLKNLGFHVVLIWIPGHSEITGNEEADKLAKQGNGLPVENSPKTDPSEHWPIFKKKISNDWAIQMEEMASRKGKIYTSMMNGKFSSQPWFVGCDLPRNILLRFVD</sequence>